<dbReference type="SUPFAM" id="SSF51905">
    <property type="entry name" value="FAD/NAD(P)-binding domain"/>
    <property type="match status" value="1"/>
</dbReference>
<accession>A0AAE4AP58</accession>
<sequence length="483" mass="51529">MLDVLVIGGGVVGCAVARELSRWRLRVALCEKGADVCVGTTKANSAIVHAGHSAKPGSLMAEYNVRGNELYEQLCADLDVPFRRNGSLTLCLAAEDRPKLDELYADGMANGVPDMRIIGHDEVLRMEPNVNPEVVAALHTPTGGIVCPYELTVALAENAAMNGVEFHCEAAVEGLTSIVGGGWIVHTRKGDFRTRTVVNAAGLYADVINNMVSTTLLRITPRRGEYWMVDKAYEGAFTATLFQLPSAMGKGILVTPTVDGTILIGPTADDIDDKDDLSTTLPGLEQVLKVASQTWPGLPRRSMITSFAGLRAHLPSHDFVVGEAPGAPGFYNAAGIESPGLTAAPAIAEALCRQIVAVLKPAARADFQSKRPPVRRFRKMSDDERAAAIALDPAFGRMVCRCEMVTEAEVRDAIRRPVGARSVDGVKRRTRAGMGRCQGGFCMPRVLAILSEELGVSPLAVTKDGGASTILTARLDGVKEQSK</sequence>
<gene>
    <name evidence="3" type="ORF">J3R75_002473</name>
</gene>
<dbReference type="InterPro" id="IPR041854">
    <property type="entry name" value="BFD-like_2Fe2S-bd_dom_sf"/>
</dbReference>
<dbReference type="RefSeq" id="WP_307261844.1">
    <property type="nucleotide sequence ID" value="NZ_JAUSVL010000001.1"/>
</dbReference>
<dbReference type="Pfam" id="PF04324">
    <property type="entry name" value="Fer2_BFD"/>
    <property type="match status" value="1"/>
</dbReference>
<dbReference type="Gene3D" id="3.30.9.10">
    <property type="entry name" value="D-Amino Acid Oxidase, subunit A, domain 2"/>
    <property type="match status" value="1"/>
</dbReference>
<name>A0AAE4AP58_9BACT</name>
<keyword evidence="4" id="KW-1185">Reference proteome</keyword>
<dbReference type="Pfam" id="PF01266">
    <property type="entry name" value="DAO"/>
    <property type="match status" value="1"/>
</dbReference>
<dbReference type="InterPro" id="IPR052745">
    <property type="entry name" value="G3P_Oxidase/Oxidoreductase"/>
</dbReference>
<reference evidence="3" key="1">
    <citation type="submission" date="2023-07" db="EMBL/GenBank/DDBJ databases">
        <title>Genomic Encyclopedia of Type Strains, Phase IV (KMG-IV): sequencing the most valuable type-strain genomes for metagenomic binning, comparative biology and taxonomic classification.</title>
        <authorList>
            <person name="Goeker M."/>
        </authorList>
    </citation>
    <scope>NUCLEOTIDE SEQUENCE</scope>
    <source>
        <strain evidence="3">DSM 24202</strain>
    </source>
</reference>
<feature type="domain" description="BFD-like [2Fe-2S]-binding" evidence="2">
    <location>
        <begin position="398"/>
        <end position="452"/>
    </location>
</feature>
<dbReference type="InterPro" id="IPR036188">
    <property type="entry name" value="FAD/NAD-bd_sf"/>
</dbReference>
<evidence type="ECO:0000259" key="2">
    <source>
        <dbReference type="Pfam" id="PF04324"/>
    </source>
</evidence>
<dbReference type="SUPFAM" id="SSF54373">
    <property type="entry name" value="FAD-linked reductases, C-terminal domain"/>
    <property type="match status" value="1"/>
</dbReference>
<dbReference type="PANTHER" id="PTHR42720">
    <property type="entry name" value="GLYCEROL-3-PHOSPHATE DEHYDROGENASE"/>
    <property type="match status" value="1"/>
</dbReference>
<comment type="caution">
    <text evidence="3">The sequence shown here is derived from an EMBL/GenBank/DDBJ whole genome shotgun (WGS) entry which is preliminary data.</text>
</comment>
<dbReference type="CDD" id="cd19946">
    <property type="entry name" value="GlpA-like_Fer2_BFD-like"/>
    <property type="match status" value="1"/>
</dbReference>
<evidence type="ECO:0000313" key="3">
    <source>
        <dbReference type="EMBL" id="MDQ0290366.1"/>
    </source>
</evidence>
<organism evidence="3 4">
    <name type="scientific">Oligosphaera ethanolica</name>
    <dbReference type="NCBI Taxonomy" id="760260"/>
    <lineage>
        <taxon>Bacteria</taxon>
        <taxon>Pseudomonadati</taxon>
        <taxon>Lentisphaerota</taxon>
        <taxon>Oligosphaeria</taxon>
        <taxon>Oligosphaerales</taxon>
        <taxon>Oligosphaeraceae</taxon>
        <taxon>Oligosphaera</taxon>
    </lineage>
</organism>
<dbReference type="Proteomes" id="UP001238163">
    <property type="component" value="Unassembled WGS sequence"/>
</dbReference>
<dbReference type="Gene3D" id="3.50.50.60">
    <property type="entry name" value="FAD/NAD(P)-binding domain"/>
    <property type="match status" value="1"/>
</dbReference>
<dbReference type="InterPro" id="IPR006076">
    <property type="entry name" value="FAD-dep_OxRdtase"/>
</dbReference>
<dbReference type="Gene3D" id="1.10.10.1100">
    <property type="entry name" value="BFD-like [2Fe-2S]-binding domain"/>
    <property type="match status" value="1"/>
</dbReference>
<evidence type="ECO:0000259" key="1">
    <source>
        <dbReference type="Pfam" id="PF01266"/>
    </source>
</evidence>
<dbReference type="PANTHER" id="PTHR42720:SF1">
    <property type="entry name" value="GLYCEROL 3-PHOSPHATE OXIDASE"/>
    <property type="match status" value="1"/>
</dbReference>
<protein>
    <submittedName>
        <fullName evidence="3">Glycerol-3-phosphate dehydrogenase</fullName>
        <ecNumber evidence="3">1.1.5.3</ecNumber>
    </submittedName>
</protein>
<feature type="domain" description="FAD dependent oxidoreductase" evidence="1">
    <location>
        <begin position="3"/>
        <end position="352"/>
    </location>
</feature>
<dbReference type="EC" id="1.1.5.3" evidence="3"/>
<keyword evidence="3" id="KW-0560">Oxidoreductase</keyword>
<dbReference type="EMBL" id="JAUSVL010000001">
    <property type="protein sequence ID" value="MDQ0290366.1"/>
    <property type="molecule type" value="Genomic_DNA"/>
</dbReference>
<evidence type="ECO:0000313" key="4">
    <source>
        <dbReference type="Proteomes" id="UP001238163"/>
    </source>
</evidence>
<dbReference type="AlphaFoldDB" id="A0AAE4AP58"/>
<dbReference type="GO" id="GO:0004368">
    <property type="term" value="F:glycerol-3-phosphate dehydrogenase (quinone) activity"/>
    <property type="evidence" value="ECO:0007669"/>
    <property type="project" value="UniProtKB-EC"/>
</dbReference>
<proteinExistence type="predicted"/>
<dbReference type="InterPro" id="IPR007419">
    <property type="entry name" value="BFD-like_2Fe2S-bd_dom"/>
</dbReference>